<comment type="caution">
    <text evidence="1">The sequence shown here is derived from an EMBL/GenBank/DDBJ whole genome shotgun (WGS) entry which is preliminary data.</text>
</comment>
<dbReference type="EMBL" id="CYRY02008443">
    <property type="protein sequence ID" value="VCW77138.1"/>
    <property type="molecule type" value="Genomic_DNA"/>
</dbReference>
<gene>
    <name evidence="1" type="ORF">BN2614_LOCUS14</name>
</gene>
<evidence type="ECO:0000313" key="2">
    <source>
        <dbReference type="Proteomes" id="UP000269945"/>
    </source>
</evidence>
<proteinExistence type="predicted"/>
<dbReference type="AlphaFoldDB" id="A0A9X9LN11"/>
<reference evidence="1 2" key="1">
    <citation type="submission" date="2018-10" db="EMBL/GenBank/DDBJ databases">
        <authorList>
            <person name="Ekblom R."/>
            <person name="Jareborg N."/>
        </authorList>
    </citation>
    <scope>NUCLEOTIDE SEQUENCE [LARGE SCALE GENOMIC DNA]</scope>
    <source>
        <tissue evidence="1">Muscle</tissue>
    </source>
</reference>
<organism evidence="1 2">
    <name type="scientific">Gulo gulo</name>
    <name type="common">Wolverine</name>
    <name type="synonym">Gluton</name>
    <dbReference type="NCBI Taxonomy" id="48420"/>
    <lineage>
        <taxon>Eukaryota</taxon>
        <taxon>Metazoa</taxon>
        <taxon>Chordata</taxon>
        <taxon>Craniata</taxon>
        <taxon>Vertebrata</taxon>
        <taxon>Euteleostomi</taxon>
        <taxon>Mammalia</taxon>
        <taxon>Eutheria</taxon>
        <taxon>Laurasiatheria</taxon>
        <taxon>Carnivora</taxon>
        <taxon>Caniformia</taxon>
        <taxon>Musteloidea</taxon>
        <taxon>Mustelidae</taxon>
        <taxon>Guloninae</taxon>
        <taxon>Gulo</taxon>
    </lineage>
</organism>
<feature type="non-terminal residue" evidence="1">
    <location>
        <position position="70"/>
    </location>
</feature>
<keyword evidence="2" id="KW-1185">Reference proteome</keyword>
<accession>A0A9X9LN11</accession>
<protein>
    <submittedName>
        <fullName evidence="1">Uncharacterized protein</fullName>
    </submittedName>
</protein>
<name>A0A9X9LN11_GULGU</name>
<dbReference type="Proteomes" id="UP000269945">
    <property type="component" value="Unassembled WGS sequence"/>
</dbReference>
<evidence type="ECO:0000313" key="1">
    <source>
        <dbReference type="EMBL" id="VCW77138.1"/>
    </source>
</evidence>
<sequence>MGWPYTFQVTMTQVWLHTLPQFWFSTPQLTGPDCQTRLGLCSSCKFHLIWRGAWSQHSHHPHLPHKAPKH</sequence>